<comment type="similarity">
    <text evidence="2">Belongs to the krueppel C2H2-type zinc-finger protein family.</text>
</comment>
<dbReference type="GO" id="GO:0005634">
    <property type="term" value="C:nucleus"/>
    <property type="evidence" value="ECO:0007669"/>
    <property type="project" value="UniProtKB-SubCell"/>
</dbReference>
<sequence length="333" mass="37886">MEKRTANIKEEECEWESVHPKQESLCIKEEEEDCVWESKAIKDKSEQQMVGISLGEHESAGNIKEEDNLHSESIFLHVCQEETKTGLLSSPSRPCAFLECSVIVKPEPFACNIKRTEELLSRKTMENQPSSAGYSEENLQDSGSFSPCSSDLSSLQCRLTHIQQNENSNKLTSELEMCIPTSFQPVVELPRADTVNTHHLMQNTNSAALNISKEQDKSVKCKPKCKDNQLSQTTEKPYCCSQCGQQFSQMRYLQKHKIIHTGEKPYCCSACGKRFSQMDCLQIHTRIHTGEKPYTCSECSKRFSHISNLRKHEKFTQERSHTVVLNVVNDSPK</sequence>
<dbReference type="FunFam" id="3.30.160.60:FF:001498">
    <property type="entry name" value="Zinc finger protein 404"/>
    <property type="match status" value="1"/>
</dbReference>
<dbReference type="InterPro" id="IPR013087">
    <property type="entry name" value="Znf_C2H2_type"/>
</dbReference>
<evidence type="ECO:0000256" key="3">
    <source>
        <dbReference type="ARBA" id="ARBA00022723"/>
    </source>
</evidence>
<keyword evidence="11" id="KW-1185">Reference proteome</keyword>
<organism evidence="10 11">
    <name type="scientific">Erpetoichthys calabaricus</name>
    <name type="common">Rope fish</name>
    <name type="synonym">Calamoichthys calabaricus</name>
    <dbReference type="NCBI Taxonomy" id="27687"/>
    <lineage>
        <taxon>Eukaryota</taxon>
        <taxon>Metazoa</taxon>
        <taxon>Chordata</taxon>
        <taxon>Craniata</taxon>
        <taxon>Vertebrata</taxon>
        <taxon>Euteleostomi</taxon>
        <taxon>Actinopterygii</taxon>
        <taxon>Polypteriformes</taxon>
        <taxon>Polypteridae</taxon>
        <taxon>Erpetoichthys</taxon>
    </lineage>
</organism>
<dbReference type="Gene3D" id="3.30.160.60">
    <property type="entry name" value="Classic Zinc Finger"/>
    <property type="match status" value="3"/>
</dbReference>
<evidence type="ECO:0000256" key="8">
    <source>
        <dbReference type="PROSITE-ProRule" id="PRU00042"/>
    </source>
</evidence>
<name>A0A8C4RNK6_ERPCA</name>
<feature type="domain" description="C2H2-type" evidence="9">
    <location>
        <begin position="266"/>
        <end position="293"/>
    </location>
</feature>
<reference evidence="10" key="2">
    <citation type="submission" date="2025-08" db="UniProtKB">
        <authorList>
            <consortium name="Ensembl"/>
        </authorList>
    </citation>
    <scope>IDENTIFICATION</scope>
</reference>
<reference evidence="10" key="1">
    <citation type="submission" date="2021-06" db="EMBL/GenBank/DDBJ databases">
        <authorList>
            <consortium name="Wellcome Sanger Institute Data Sharing"/>
        </authorList>
    </citation>
    <scope>NUCLEOTIDE SEQUENCE [LARGE SCALE GENOMIC DNA]</scope>
</reference>
<proteinExistence type="inferred from homology"/>
<dbReference type="Ensembl" id="ENSECRT00000005340.1">
    <property type="protein sequence ID" value="ENSECRP00000005248.1"/>
    <property type="gene ID" value="ENSECRG00000003547.1"/>
</dbReference>
<evidence type="ECO:0000256" key="2">
    <source>
        <dbReference type="ARBA" id="ARBA00006991"/>
    </source>
</evidence>
<keyword evidence="7" id="KW-0539">Nucleus</keyword>
<protein>
    <recommendedName>
        <fullName evidence="9">C2H2-type domain-containing protein</fullName>
    </recommendedName>
</protein>
<dbReference type="PROSITE" id="PS00028">
    <property type="entry name" value="ZINC_FINGER_C2H2_1"/>
    <property type="match status" value="2"/>
</dbReference>
<dbReference type="GO" id="GO:0008270">
    <property type="term" value="F:zinc ion binding"/>
    <property type="evidence" value="ECO:0007669"/>
    <property type="project" value="UniProtKB-KW"/>
</dbReference>
<evidence type="ECO:0000256" key="1">
    <source>
        <dbReference type="ARBA" id="ARBA00004123"/>
    </source>
</evidence>
<keyword evidence="3" id="KW-0479">Metal-binding</keyword>
<dbReference type="GO" id="GO:0000978">
    <property type="term" value="F:RNA polymerase II cis-regulatory region sequence-specific DNA binding"/>
    <property type="evidence" value="ECO:0007669"/>
    <property type="project" value="TreeGrafter"/>
</dbReference>
<accession>A0A8C4RNK6</accession>
<dbReference type="Pfam" id="PF00096">
    <property type="entry name" value="zf-C2H2"/>
    <property type="match status" value="1"/>
</dbReference>
<feature type="domain" description="C2H2-type" evidence="9">
    <location>
        <begin position="294"/>
        <end position="322"/>
    </location>
</feature>
<evidence type="ECO:0000313" key="11">
    <source>
        <dbReference type="Proteomes" id="UP000694620"/>
    </source>
</evidence>
<comment type="subcellular location">
    <subcellularLocation>
        <location evidence="1">Nucleus</location>
    </subcellularLocation>
</comment>
<evidence type="ECO:0000256" key="4">
    <source>
        <dbReference type="ARBA" id="ARBA00022737"/>
    </source>
</evidence>
<dbReference type="GO" id="GO:0000981">
    <property type="term" value="F:DNA-binding transcription factor activity, RNA polymerase II-specific"/>
    <property type="evidence" value="ECO:0007669"/>
    <property type="project" value="TreeGrafter"/>
</dbReference>
<feature type="domain" description="C2H2-type" evidence="9">
    <location>
        <begin position="238"/>
        <end position="265"/>
    </location>
</feature>
<evidence type="ECO:0000256" key="7">
    <source>
        <dbReference type="ARBA" id="ARBA00023242"/>
    </source>
</evidence>
<dbReference type="AlphaFoldDB" id="A0A8C4RNK6"/>
<evidence type="ECO:0000259" key="9">
    <source>
        <dbReference type="PROSITE" id="PS50157"/>
    </source>
</evidence>
<keyword evidence="5 8" id="KW-0863">Zinc-finger</keyword>
<dbReference type="InterPro" id="IPR036236">
    <property type="entry name" value="Znf_C2H2_sf"/>
</dbReference>
<evidence type="ECO:0000256" key="5">
    <source>
        <dbReference type="ARBA" id="ARBA00022771"/>
    </source>
</evidence>
<dbReference type="PANTHER" id="PTHR23235">
    <property type="entry name" value="KRUEPPEL-LIKE TRANSCRIPTION FACTOR"/>
    <property type="match status" value="1"/>
</dbReference>
<keyword evidence="4" id="KW-0677">Repeat</keyword>
<dbReference type="SUPFAM" id="SSF57667">
    <property type="entry name" value="beta-beta-alpha zinc fingers"/>
    <property type="match status" value="2"/>
</dbReference>
<reference evidence="10" key="3">
    <citation type="submission" date="2025-09" db="UniProtKB">
        <authorList>
            <consortium name="Ensembl"/>
        </authorList>
    </citation>
    <scope>IDENTIFICATION</scope>
</reference>
<dbReference type="FunFam" id="3.30.160.60:FF:001155">
    <property type="entry name" value="Zinc finger 30C"/>
    <property type="match status" value="1"/>
</dbReference>
<dbReference type="GeneTree" id="ENSGT01150000286934"/>
<evidence type="ECO:0000313" key="10">
    <source>
        <dbReference type="Ensembl" id="ENSECRP00000005248.1"/>
    </source>
</evidence>
<dbReference type="SMART" id="SM00355">
    <property type="entry name" value="ZnF_C2H2"/>
    <property type="match status" value="3"/>
</dbReference>
<dbReference type="PANTHER" id="PTHR23235:SF142">
    <property type="entry name" value="ZINC FINGER PROTEIN 384"/>
    <property type="match status" value="1"/>
</dbReference>
<evidence type="ECO:0000256" key="6">
    <source>
        <dbReference type="ARBA" id="ARBA00022833"/>
    </source>
</evidence>
<keyword evidence="6" id="KW-0862">Zinc</keyword>
<dbReference type="FunFam" id="3.30.160.60:FF:000135">
    <property type="entry name" value="Zinc finger protein 358"/>
    <property type="match status" value="1"/>
</dbReference>
<dbReference type="PROSITE" id="PS50157">
    <property type="entry name" value="ZINC_FINGER_C2H2_2"/>
    <property type="match status" value="3"/>
</dbReference>
<dbReference type="Proteomes" id="UP000694620">
    <property type="component" value="Chromosome 1"/>
</dbReference>